<keyword evidence="1" id="KW-1133">Transmembrane helix</keyword>
<sequence>MELTKEESLLAEWSYSEKDWNEFVDVEKSNKKEDNLYFGIGILILGTFGLMVLRQTSFLGGLVFAVPIAVLIPWLRMKFSYPHLKKGISNPLVKIYSNYILINGKKIQLNGNQKRIKSITIIDTRKKKKLIEFNIQWLTRKGPTNDEFRILIPSDKIQEAKDLVQSF</sequence>
<gene>
    <name evidence="2" type="ORF">DIS07_07055</name>
</gene>
<comment type="caution">
    <text evidence="2">The sequence shown here is derived from an EMBL/GenBank/DDBJ whole genome shotgun (WGS) entry which is preliminary data.</text>
</comment>
<dbReference type="AlphaFoldDB" id="A0A2U2JCV4"/>
<dbReference type="Proteomes" id="UP000245670">
    <property type="component" value="Unassembled WGS sequence"/>
</dbReference>
<evidence type="ECO:0000313" key="2">
    <source>
        <dbReference type="EMBL" id="PWG06180.1"/>
    </source>
</evidence>
<reference evidence="2 3" key="1">
    <citation type="submission" date="2018-05" db="EMBL/GenBank/DDBJ databases">
        <title>Polaribacter aquimarinus sp. nov., isolated from sediment in a sediment of sea.</title>
        <authorList>
            <person name="Lu D."/>
        </authorList>
    </citation>
    <scope>NUCLEOTIDE SEQUENCE [LARGE SCALE GENOMIC DNA]</scope>
    <source>
        <strain evidence="2 3">ZY113</strain>
    </source>
</reference>
<dbReference type="EMBL" id="QFFG01000002">
    <property type="protein sequence ID" value="PWG06180.1"/>
    <property type="molecule type" value="Genomic_DNA"/>
</dbReference>
<evidence type="ECO:0000313" key="3">
    <source>
        <dbReference type="Proteomes" id="UP000245670"/>
    </source>
</evidence>
<keyword evidence="1" id="KW-0472">Membrane</keyword>
<organism evidence="2 3">
    <name type="scientific">Polaribacter aquimarinus</name>
    <dbReference type="NCBI Taxonomy" id="2100726"/>
    <lineage>
        <taxon>Bacteria</taxon>
        <taxon>Pseudomonadati</taxon>
        <taxon>Bacteroidota</taxon>
        <taxon>Flavobacteriia</taxon>
        <taxon>Flavobacteriales</taxon>
        <taxon>Flavobacteriaceae</taxon>
    </lineage>
</organism>
<keyword evidence="1" id="KW-0812">Transmembrane</keyword>
<dbReference type="RefSeq" id="WP_109404511.1">
    <property type="nucleotide sequence ID" value="NZ_QFFG01000002.1"/>
</dbReference>
<protein>
    <submittedName>
        <fullName evidence="2">Uncharacterized protein</fullName>
    </submittedName>
</protein>
<keyword evidence="3" id="KW-1185">Reference proteome</keyword>
<accession>A0A2U2JCV4</accession>
<feature type="transmembrane region" description="Helical" evidence="1">
    <location>
        <begin position="36"/>
        <end position="53"/>
    </location>
</feature>
<name>A0A2U2JCV4_9FLAO</name>
<feature type="transmembrane region" description="Helical" evidence="1">
    <location>
        <begin position="59"/>
        <end position="77"/>
    </location>
</feature>
<proteinExistence type="predicted"/>
<dbReference type="OrthoDB" id="1201864at2"/>
<evidence type="ECO:0000256" key="1">
    <source>
        <dbReference type="SAM" id="Phobius"/>
    </source>
</evidence>